<dbReference type="Gene3D" id="1.10.357.70">
    <property type="entry name" value="Exocyst complex component Sec6, C-terminal domain"/>
    <property type="match status" value="1"/>
</dbReference>
<keyword evidence="3" id="KW-0268">Exocytosis</keyword>
<dbReference type="PANTHER" id="PTHR21292:SF1">
    <property type="entry name" value="EXOCYST COMPLEX COMPONENT 3"/>
    <property type="match status" value="1"/>
</dbReference>
<name>A0A8H7UGZ0_9FUNG</name>
<dbReference type="Pfam" id="PF06046">
    <property type="entry name" value="Sec6"/>
    <property type="match status" value="1"/>
</dbReference>
<evidence type="ECO:0000256" key="3">
    <source>
        <dbReference type="ARBA" id="ARBA00022483"/>
    </source>
</evidence>
<dbReference type="GO" id="GO:0051601">
    <property type="term" value="P:exocyst localization"/>
    <property type="evidence" value="ECO:0007669"/>
    <property type="project" value="TreeGrafter"/>
</dbReference>
<keyword evidence="5" id="KW-1185">Reference proteome</keyword>
<keyword evidence="2" id="KW-0813">Transport</keyword>
<reference evidence="4" key="1">
    <citation type="submission" date="2020-12" db="EMBL/GenBank/DDBJ databases">
        <title>Metabolic potential, ecology and presence of endohyphal bacteria is reflected in genomic diversity of Mucoromycotina.</title>
        <authorList>
            <person name="Muszewska A."/>
            <person name="Okrasinska A."/>
            <person name="Steczkiewicz K."/>
            <person name="Drgas O."/>
            <person name="Orlowska M."/>
            <person name="Perlinska-Lenart U."/>
            <person name="Aleksandrzak-Piekarczyk T."/>
            <person name="Szatraj K."/>
            <person name="Zielenkiewicz U."/>
            <person name="Pilsyk S."/>
            <person name="Malc E."/>
            <person name="Mieczkowski P."/>
            <person name="Kruszewska J.S."/>
            <person name="Biernat P."/>
            <person name="Pawlowska J."/>
        </authorList>
    </citation>
    <scope>NUCLEOTIDE SEQUENCE</scope>
    <source>
        <strain evidence="4">WA0000051536</strain>
    </source>
</reference>
<evidence type="ECO:0000313" key="4">
    <source>
        <dbReference type="EMBL" id="KAG2179498.1"/>
    </source>
</evidence>
<evidence type="ECO:0000256" key="1">
    <source>
        <dbReference type="ARBA" id="ARBA00009447"/>
    </source>
</evidence>
<protein>
    <recommendedName>
        <fullName evidence="6">Exocyst complex component Sec6</fullName>
    </recommendedName>
</protein>
<dbReference type="InterPro" id="IPR042532">
    <property type="entry name" value="EXOC3/Sec6_C"/>
</dbReference>
<dbReference type="AlphaFoldDB" id="A0A8H7UGZ0"/>
<comment type="similarity">
    <text evidence="1">Belongs to the SEC6 family.</text>
</comment>
<accession>A0A8H7UGZ0</accession>
<dbReference type="GO" id="GO:0000145">
    <property type="term" value="C:exocyst"/>
    <property type="evidence" value="ECO:0007669"/>
    <property type="project" value="InterPro"/>
</dbReference>
<dbReference type="Proteomes" id="UP000612746">
    <property type="component" value="Unassembled WGS sequence"/>
</dbReference>
<evidence type="ECO:0000256" key="2">
    <source>
        <dbReference type="ARBA" id="ARBA00022448"/>
    </source>
</evidence>
<dbReference type="GO" id="GO:0006887">
    <property type="term" value="P:exocytosis"/>
    <property type="evidence" value="ECO:0007669"/>
    <property type="project" value="UniProtKB-KW"/>
</dbReference>
<sequence>MEDAREFAVGKLAELLKHPDDLNGKVTALRRKFAKEKASIDAQLNSGAQSQLDNVQEGLKTLLNSQQQCEMINVNMQKIDKLCYGARGMIQDFPRINKISIVHQNFLATYEKVVALQELHDKLEHAQVMFERLREDIFAPQDTLLHVHYELFKLEEFRDQTMHQARDSPQDVIITLKKYFRNVDALSADFTQHLWNLTRHILELAQDHGETTIVKLVKIIETEEHADEKALAARHAQNSHHDIDTAGGTKWRLAEGSPRTIKSYRVEFHERLRESIQERFEAHYAEYKDKEDWIGAFDATDFIFNELDICFDKLVPLFPKKYKIFPWFVLEYHRHLYELLNHIVNQDMDAATILRLMRFVRDYYAIMSTELGVTEELLEPQLLDGQEQALVDEYLKLVRTTLVDWTSNLMQAETRSFCLREDPPETHQDGQYGMAGAVDMYQIISQQIDVAADANQGKLLYHVVAECHKVMKDSQVVWKKLLDSEMRKQLESPEEAPEGFVDYVIALSNDMIKYADFAESKTLKIMPMVDARYKSQVEEKLNTAVDGFLQTASLTRDILLRLVFNDIQPIFGDLFTTRWYEGPLIGSVVETLKDYCQDFQGHLNDYLFTKLIDDMLDKYLILYIESMRRKTAKFKVPSCLDQIGKDVRISFNFFAKYKSIEELQVQFEALDLIHGLLKSNKSIIYVDYYNLRHAFPDIPLAFVEDLLSKRDDLDKASLKEIMEGIKAKSREYEADANAPPTIFSRIKW</sequence>
<proteinExistence type="inferred from homology"/>
<dbReference type="PANTHER" id="PTHR21292">
    <property type="entry name" value="EXOCYST COMPLEX COMPONENT SEC6-RELATED"/>
    <property type="match status" value="1"/>
</dbReference>
<dbReference type="GO" id="GO:0000149">
    <property type="term" value="F:SNARE binding"/>
    <property type="evidence" value="ECO:0007669"/>
    <property type="project" value="TreeGrafter"/>
</dbReference>
<comment type="caution">
    <text evidence="4">The sequence shown here is derived from an EMBL/GenBank/DDBJ whole genome shotgun (WGS) entry which is preliminary data.</text>
</comment>
<evidence type="ECO:0008006" key="6">
    <source>
        <dbReference type="Google" id="ProtNLM"/>
    </source>
</evidence>
<dbReference type="Gene3D" id="1.10.357.50">
    <property type="match status" value="1"/>
</dbReference>
<gene>
    <name evidence="4" type="ORF">INT44_006344</name>
</gene>
<evidence type="ECO:0000313" key="5">
    <source>
        <dbReference type="Proteomes" id="UP000612746"/>
    </source>
</evidence>
<dbReference type="OrthoDB" id="190098at2759"/>
<organism evidence="4 5">
    <name type="scientific">Umbelopsis vinacea</name>
    <dbReference type="NCBI Taxonomy" id="44442"/>
    <lineage>
        <taxon>Eukaryota</taxon>
        <taxon>Fungi</taxon>
        <taxon>Fungi incertae sedis</taxon>
        <taxon>Mucoromycota</taxon>
        <taxon>Mucoromycotina</taxon>
        <taxon>Umbelopsidomycetes</taxon>
        <taxon>Umbelopsidales</taxon>
        <taxon>Umbelopsidaceae</taxon>
        <taxon>Umbelopsis</taxon>
    </lineage>
</organism>
<dbReference type="InterPro" id="IPR010326">
    <property type="entry name" value="EXOC3/Sec6"/>
</dbReference>
<dbReference type="EMBL" id="JAEPRA010000010">
    <property type="protein sequence ID" value="KAG2179498.1"/>
    <property type="molecule type" value="Genomic_DNA"/>
</dbReference>